<evidence type="ECO:0000256" key="2">
    <source>
        <dbReference type="ARBA" id="ARBA00015341"/>
    </source>
</evidence>
<dbReference type="InterPro" id="IPR000330">
    <property type="entry name" value="SNF2_N"/>
</dbReference>
<evidence type="ECO:0000259" key="12">
    <source>
        <dbReference type="PROSITE" id="PS51194"/>
    </source>
</evidence>
<evidence type="ECO:0000256" key="4">
    <source>
        <dbReference type="ARBA" id="ARBA00022776"/>
    </source>
</evidence>
<proteinExistence type="predicted"/>
<dbReference type="InterPro" id="IPR038718">
    <property type="entry name" value="SNF2-like_sf"/>
</dbReference>
<dbReference type="InterPro" id="IPR050496">
    <property type="entry name" value="SNF2_RAD54_helicase_repair"/>
</dbReference>
<dbReference type="PANTHER" id="PTHR45629:SF7">
    <property type="entry name" value="DNA EXCISION REPAIR PROTEIN ERCC-6-RELATED"/>
    <property type="match status" value="1"/>
</dbReference>
<feature type="region of interest" description="Disordered" evidence="10">
    <location>
        <begin position="1"/>
        <end position="46"/>
    </location>
</feature>
<evidence type="ECO:0000259" key="11">
    <source>
        <dbReference type="PROSITE" id="PS51192"/>
    </source>
</evidence>
<dbReference type="GO" id="GO:0051301">
    <property type="term" value="P:cell division"/>
    <property type="evidence" value="ECO:0007669"/>
    <property type="project" value="UniProtKB-KW"/>
</dbReference>
<evidence type="ECO:0000313" key="13">
    <source>
        <dbReference type="EMBL" id="CAB3360634.1"/>
    </source>
</evidence>
<dbReference type="InterPro" id="IPR014001">
    <property type="entry name" value="Helicase_ATP-bd"/>
</dbReference>
<evidence type="ECO:0000256" key="9">
    <source>
        <dbReference type="ARBA" id="ARBA00029956"/>
    </source>
</evidence>
<dbReference type="GO" id="GO:0007131">
    <property type="term" value="P:reciprocal meiotic recombination"/>
    <property type="evidence" value="ECO:0007669"/>
    <property type="project" value="TreeGrafter"/>
</dbReference>
<evidence type="ECO:0000256" key="5">
    <source>
        <dbReference type="ARBA" id="ARBA00022801"/>
    </source>
</evidence>
<dbReference type="AlphaFoldDB" id="A0A8S1BP11"/>
<dbReference type="InterPro" id="IPR049730">
    <property type="entry name" value="SNF2/RAD54-like_C"/>
</dbReference>
<dbReference type="GO" id="GO:0016787">
    <property type="term" value="F:hydrolase activity"/>
    <property type="evidence" value="ECO:0007669"/>
    <property type="project" value="UniProtKB-KW"/>
</dbReference>
<feature type="domain" description="Helicase C-terminal" evidence="12">
    <location>
        <begin position="596"/>
        <end position="754"/>
    </location>
</feature>
<dbReference type="OrthoDB" id="413460at2759"/>
<dbReference type="EMBL" id="CADEPI010000003">
    <property type="protein sequence ID" value="CAB3360634.1"/>
    <property type="molecule type" value="Genomic_DNA"/>
</dbReference>
<dbReference type="Gene3D" id="1.20.120.850">
    <property type="entry name" value="SWI2/SNF2 ATPases, N-terminal domain"/>
    <property type="match status" value="1"/>
</dbReference>
<keyword evidence="5" id="KW-0378">Hydrolase</keyword>
<dbReference type="CDD" id="cd18004">
    <property type="entry name" value="DEXHc_RAD54"/>
    <property type="match status" value="1"/>
</dbReference>
<evidence type="ECO:0000256" key="10">
    <source>
        <dbReference type="SAM" id="MobiDB-lite"/>
    </source>
</evidence>
<dbReference type="Proteomes" id="UP000494165">
    <property type="component" value="Unassembled WGS sequence"/>
</dbReference>
<dbReference type="SUPFAM" id="SSF52540">
    <property type="entry name" value="P-loop containing nucleoside triphosphate hydrolases"/>
    <property type="match status" value="2"/>
</dbReference>
<keyword evidence="6" id="KW-0469">Meiosis</keyword>
<comment type="caution">
    <text evidence="13">The sequence shown here is derived from an EMBL/GenBank/DDBJ whole genome shotgun (WGS) entry which is preliminary data.</text>
</comment>
<comment type="function">
    <text evidence="8">Involved in mitotic DNA repair and meiotic recombination. Functions in the recombinational DNA repair pathway. Essential for interhomolog gene conversion (GC), but may have a less important role in intersister GC than spn-A/Rad51. In the presence of DNA, spn-A/Rad51 enhances the ATPase activity of okr/Rad54.</text>
</comment>
<dbReference type="Gene3D" id="3.40.50.10810">
    <property type="entry name" value="Tandem AAA-ATPase domain"/>
    <property type="match status" value="1"/>
</dbReference>
<dbReference type="SMART" id="SM00487">
    <property type="entry name" value="DEXDc"/>
    <property type="match status" value="1"/>
</dbReference>
<protein>
    <recommendedName>
        <fullName evidence="2">DNA repair and recombination protein RAD54-like</fullName>
    </recommendedName>
    <alternativeName>
        <fullName evidence="9">Protein okra</fullName>
    </alternativeName>
</protein>
<dbReference type="Gene3D" id="3.40.50.300">
    <property type="entry name" value="P-loop containing nucleotide triphosphate hydrolases"/>
    <property type="match status" value="1"/>
</dbReference>
<keyword evidence="4" id="KW-0498">Mitosis</keyword>
<evidence type="ECO:0000256" key="8">
    <source>
        <dbReference type="ARBA" id="ARBA00024776"/>
    </source>
</evidence>
<dbReference type="SMART" id="SM00490">
    <property type="entry name" value="HELICc"/>
    <property type="match status" value="1"/>
</dbReference>
<evidence type="ECO:0000256" key="3">
    <source>
        <dbReference type="ARBA" id="ARBA00022618"/>
    </source>
</evidence>
<evidence type="ECO:0000256" key="1">
    <source>
        <dbReference type="ARBA" id="ARBA00011467"/>
    </source>
</evidence>
<sequence length="850" mass="95647">MRRSSAPSALRNKNPAPILPSSRPKNVPKIPTSVDELDGGSIGGCDTNKRSASRILSLLGANEAPGNGNSSSAKVDQIDFKDTGAAADEKRIFEAVYRKMQTKKHKTWEGDGTVEVSGRSVVLKDENGKEMGRISKVKDDVVLEEGTQLVIGGKEVEFLGLLSRVASAVQEKRKPDASFAQNQPARKRFQLNREDDKNEEWYLEMPKPNHSHQSAFNPHGLPINTVTVDGFLARHLRPHQRDGVTFMFQCLMGMTGDEPGKFHGLLLADEMGLGKTIQCIALIWTLMKQNVYGRDPAIRRVLIVTPSSLVKNWDREIIHWLKIHRLRVFVVGDQKLKDYGTTRQDPVVICSYEALVRNIERVSQLRWDLMICDEAHKIKNPNTKTSQELRRVPCKHKILLTGSPCQNNMMEYFELLDFANPGVLGTRKEFSAQFASPIERSNLADSSEDEKELGKERKEELLKLTAPFVLGRPAEINLKYLPPKQDLIVFCAPSPLQEELYKSALGFFWGDDDVWREMDIATVNRNALGAITSLRQVCSHPSLLKVRPDDAENDLGRLRQFLQQELREGEATCDFIEMSGKLTVVAGILGFLHEANREKMLRNQRGQTDRVLIVSYFVETLNVLQKMCELQHFSFSRIDGQVPSRDRMKIVTDFNNPNSSTFVMLLSAKAGGTGLNLDGASRVILFDLDWNPASDAQSLARVWRGRQKRPVITYRLLTSGSIEEKIFQRQIQKTGNDLSKNSKSGLKFTKQELKDLFSYNPEMSGTNLTHSILNCDCACDGKNVASNQKNLLAGDQEDKLECRFPHINELALWKHITSDNFEQQLLDDLNVTFASGVISFIFGSELLFQG</sequence>
<dbReference type="GO" id="GO:0015616">
    <property type="term" value="F:DNA translocase activity"/>
    <property type="evidence" value="ECO:0007669"/>
    <property type="project" value="TreeGrafter"/>
</dbReference>
<dbReference type="PANTHER" id="PTHR45629">
    <property type="entry name" value="SNF2/RAD54 FAMILY MEMBER"/>
    <property type="match status" value="1"/>
</dbReference>
<dbReference type="PROSITE" id="PS51192">
    <property type="entry name" value="HELICASE_ATP_BIND_1"/>
    <property type="match status" value="1"/>
</dbReference>
<evidence type="ECO:0000313" key="14">
    <source>
        <dbReference type="Proteomes" id="UP000494165"/>
    </source>
</evidence>
<gene>
    <name evidence="13" type="ORF">CLODIP_2_CD08996</name>
</gene>
<dbReference type="FunFam" id="3.40.50.10810:FF:000020">
    <property type="entry name" value="DNA repair and recombination protein RAD54B"/>
    <property type="match status" value="1"/>
</dbReference>
<dbReference type="Pfam" id="PF00271">
    <property type="entry name" value="Helicase_C"/>
    <property type="match status" value="1"/>
</dbReference>
<keyword evidence="7" id="KW-0131">Cell cycle</keyword>
<dbReference type="PROSITE" id="PS51194">
    <property type="entry name" value="HELICASE_CTER"/>
    <property type="match status" value="1"/>
</dbReference>
<reference evidence="13 14" key="1">
    <citation type="submission" date="2020-04" db="EMBL/GenBank/DDBJ databases">
        <authorList>
            <person name="Alioto T."/>
            <person name="Alioto T."/>
            <person name="Gomez Garrido J."/>
        </authorList>
    </citation>
    <scope>NUCLEOTIDE SEQUENCE [LARGE SCALE GENOMIC DNA]</scope>
</reference>
<organism evidence="13 14">
    <name type="scientific">Cloeon dipterum</name>
    <dbReference type="NCBI Taxonomy" id="197152"/>
    <lineage>
        <taxon>Eukaryota</taxon>
        <taxon>Metazoa</taxon>
        <taxon>Ecdysozoa</taxon>
        <taxon>Arthropoda</taxon>
        <taxon>Hexapoda</taxon>
        <taxon>Insecta</taxon>
        <taxon>Pterygota</taxon>
        <taxon>Palaeoptera</taxon>
        <taxon>Ephemeroptera</taxon>
        <taxon>Pisciforma</taxon>
        <taxon>Baetidae</taxon>
        <taxon>Cloeon</taxon>
    </lineage>
</organism>
<dbReference type="GO" id="GO:0005524">
    <property type="term" value="F:ATP binding"/>
    <property type="evidence" value="ECO:0007669"/>
    <property type="project" value="InterPro"/>
</dbReference>
<dbReference type="GO" id="GO:0005634">
    <property type="term" value="C:nucleus"/>
    <property type="evidence" value="ECO:0007669"/>
    <property type="project" value="TreeGrafter"/>
</dbReference>
<name>A0A8S1BP11_9INSE</name>
<dbReference type="CDD" id="cd18793">
    <property type="entry name" value="SF2_C_SNF"/>
    <property type="match status" value="1"/>
</dbReference>
<dbReference type="Pfam" id="PF00176">
    <property type="entry name" value="SNF2-rel_dom"/>
    <property type="match status" value="1"/>
</dbReference>
<dbReference type="InterPro" id="IPR001650">
    <property type="entry name" value="Helicase_C-like"/>
</dbReference>
<evidence type="ECO:0000256" key="6">
    <source>
        <dbReference type="ARBA" id="ARBA00023254"/>
    </source>
</evidence>
<evidence type="ECO:0000256" key="7">
    <source>
        <dbReference type="ARBA" id="ARBA00023306"/>
    </source>
</evidence>
<dbReference type="GO" id="GO:0000724">
    <property type="term" value="P:double-strand break repair via homologous recombination"/>
    <property type="evidence" value="ECO:0007669"/>
    <property type="project" value="TreeGrafter"/>
</dbReference>
<comment type="subunit">
    <text evidence="1">Interacts (via N-terminus) with spn-A/Rad51.</text>
</comment>
<keyword evidence="14" id="KW-1185">Reference proteome</keyword>
<keyword evidence="3" id="KW-0132">Cell division</keyword>
<accession>A0A8S1BP11</accession>
<feature type="domain" description="Helicase ATP-binding" evidence="11">
    <location>
        <begin position="256"/>
        <end position="422"/>
    </location>
</feature>
<dbReference type="InterPro" id="IPR027417">
    <property type="entry name" value="P-loop_NTPase"/>
</dbReference>